<dbReference type="OrthoDB" id="2121828at2759"/>
<comment type="caution">
    <text evidence="4">The sequence shown here is derived from an EMBL/GenBank/DDBJ whole genome shotgun (WGS) entry which is preliminary data.</text>
</comment>
<dbReference type="Gene3D" id="2.60.40.420">
    <property type="entry name" value="Cupredoxins - blue copper proteins"/>
    <property type="match status" value="2"/>
</dbReference>
<evidence type="ECO:0000259" key="3">
    <source>
        <dbReference type="Pfam" id="PF07731"/>
    </source>
</evidence>
<dbReference type="InterPro" id="IPR011706">
    <property type="entry name" value="Cu-oxidase_C"/>
</dbReference>
<dbReference type="Proteomes" id="UP001138500">
    <property type="component" value="Unassembled WGS sequence"/>
</dbReference>
<keyword evidence="1" id="KW-0479">Metal-binding</keyword>
<evidence type="ECO:0000313" key="4">
    <source>
        <dbReference type="EMBL" id="KAH9827085.1"/>
    </source>
</evidence>
<feature type="signal peptide" evidence="2">
    <location>
        <begin position="1"/>
        <end position="21"/>
    </location>
</feature>
<feature type="chain" id="PRO_5040995090" evidence="2">
    <location>
        <begin position="22"/>
        <end position="481"/>
    </location>
</feature>
<evidence type="ECO:0000313" key="5">
    <source>
        <dbReference type="Proteomes" id="UP001138500"/>
    </source>
</evidence>
<dbReference type="InterPro" id="IPR008972">
    <property type="entry name" value="Cupredoxin"/>
</dbReference>
<protein>
    <submittedName>
        <fullName evidence="4">Multicopper oxidase</fullName>
    </submittedName>
</protein>
<name>A0A9W7SRA7_9PEZI</name>
<dbReference type="EMBL" id="RIBY02001913">
    <property type="protein sequence ID" value="KAH9827085.1"/>
    <property type="molecule type" value="Genomic_DNA"/>
</dbReference>
<dbReference type="PROSITE" id="PS00079">
    <property type="entry name" value="MULTICOPPER_OXIDASE1"/>
    <property type="match status" value="1"/>
</dbReference>
<proteinExistence type="predicted"/>
<accession>A0A9W7SRA7</accession>
<evidence type="ECO:0000256" key="1">
    <source>
        <dbReference type="ARBA" id="ARBA00022723"/>
    </source>
</evidence>
<gene>
    <name evidence="4" type="ORF">Tdes44962_MAKER09835</name>
</gene>
<keyword evidence="2" id="KW-0732">Signal</keyword>
<evidence type="ECO:0000256" key="2">
    <source>
        <dbReference type="SAM" id="SignalP"/>
    </source>
</evidence>
<feature type="domain" description="Plastocyanin-like" evidence="3">
    <location>
        <begin position="374"/>
        <end position="469"/>
    </location>
</feature>
<sequence length="481" mass="51563">MPSTRCISFATLGLHAWLVTAAPKSSSSLNIPSTLTTTAPVSTVHPSTVQASSSLSAATTVSSSPSQPTGSSSAALQSCAARLNGQVPSPTPPDFDFSGNVRRYFIAAEEEEWDYVLTGWDNWLGVPIELSPRYQALQLPSSRWLKALYRGYTDETFTQRSEQPLWQGTQGPTIRSEVGDLIEILFLNNLTKNYATMHSMGLEYTKVDGEGADYPNNTIPGANVTLPEGGAVPPTNGNPGIAPAVAWSTSGWSTPPRVPTTARHPGYHSYVALQQDSNAGLIGPQITYAQGAMDRTMATYREFTLLYMIYNEADSWLSGENQALLHGGSSDPPSAFAGPDTPGSANATGAGTYGINTTALATLWSGNQSYPAAPSFYTLSGYLFANNPTYEMCLGDPVIWYVNAYGAASHVFHMHGNGFTYEGNRRYAVSLNDGVGKTLVMNATGAGKWQVLCHVDNHHSMGMVSDYQVYYEGQCPLAKLG</sequence>
<dbReference type="Pfam" id="PF07731">
    <property type="entry name" value="Cu-oxidase_2"/>
    <property type="match status" value="1"/>
</dbReference>
<dbReference type="GO" id="GO:0016491">
    <property type="term" value="F:oxidoreductase activity"/>
    <property type="evidence" value="ECO:0007669"/>
    <property type="project" value="InterPro"/>
</dbReference>
<keyword evidence="5" id="KW-1185">Reference proteome</keyword>
<dbReference type="SUPFAM" id="SSF49503">
    <property type="entry name" value="Cupredoxins"/>
    <property type="match status" value="2"/>
</dbReference>
<reference evidence="4 5" key="1">
    <citation type="journal article" date="2018" name="IMA Fungus">
        <title>IMA Genome-F 10: Nine draft genome sequences of Claviceps purpurea s.lat., including C. arundinis, C. humidiphila, and C. cf. spartinae, pseudomolecules for the pitch canker pathogen Fusarium circinatum, draft genome of Davidsoniella eucalypti, Grosmannia galeiformis, Quambalaria eucalypti, and Teratosphaeria destructans.</title>
        <authorList>
            <person name="Wingfield B.D."/>
            <person name="Liu M."/>
            <person name="Nguyen H.D."/>
            <person name="Lane F.A."/>
            <person name="Morgan S.W."/>
            <person name="De Vos L."/>
            <person name="Wilken P.M."/>
            <person name="Duong T.A."/>
            <person name="Aylward J."/>
            <person name="Coetzee M.P."/>
            <person name="Dadej K."/>
            <person name="De Beer Z.W."/>
            <person name="Findlay W."/>
            <person name="Havenga M."/>
            <person name="Kolarik M."/>
            <person name="Menzies J.G."/>
            <person name="Naidoo K."/>
            <person name="Pochopski O."/>
            <person name="Shoukouhi P."/>
            <person name="Santana Q.C."/>
            <person name="Seifert K.A."/>
            <person name="Soal N."/>
            <person name="Steenkamp E.T."/>
            <person name="Tatham C.T."/>
            <person name="van der Nest M.A."/>
            <person name="Wingfield M.J."/>
        </authorList>
    </citation>
    <scope>NUCLEOTIDE SEQUENCE [LARGE SCALE GENOMIC DNA]</scope>
    <source>
        <strain evidence="4">CMW44962</strain>
    </source>
</reference>
<dbReference type="GO" id="GO:0005507">
    <property type="term" value="F:copper ion binding"/>
    <property type="evidence" value="ECO:0007669"/>
    <property type="project" value="InterPro"/>
</dbReference>
<dbReference type="AlphaFoldDB" id="A0A9W7SRA7"/>
<dbReference type="InterPro" id="IPR033138">
    <property type="entry name" value="Cu_oxidase_CS"/>
</dbReference>
<reference evidence="4 5" key="2">
    <citation type="journal article" date="2021" name="Curr. Genet.">
        <title>Genetic response to nitrogen starvation in the aggressive Eucalyptus foliar pathogen Teratosphaeria destructans.</title>
        <authorList>
            <person name="Havenga M."/>
            <person name="Wingfield B.D."/>
            <person name="Wingfield M.J."/>
            <person name="Dreyer L.L."/>
            <person name="Roets F."/>
            <person name="Aylward J."/>
        </authorList>
    </citation>
    <scope>NUCLEOTIDE SEQUENCE [LARGE SCALE GENOMIC DNA]</scope>
    <source>
        <strain evidence="4">CMW44962</strain>
    </source>
</reference>
<organism evidence="4 5">
    <name type="scientific">Teratosphaeria destructans</name>
    <dbReference type="NCBI Taxonomy" id="418781"/>
    <lineage>
        <taxon>Eukaryota</taxon>
        <taxon>Fungi</taxon>
        <taxon>Dikarya</taxon>
        <taxon>Ascomycota</taxon>
        <taxon>Pezizomycotina</taxon>
        <taxon>Dothideomycetes</taxon>
        <taxon>Dothideomycetidae</taxon>
        <taxon>Mycosphaerellales</taxon>
        <taxon>Teratosphaeriaceae</taxon>
        <taxon>Teratosphaeria</taxon>
    </lineage>
</organism>